<dbReference type="EMBL" id="QETF01000020">
    <property type="protein sequence ID" value="PWG15976.1"/>
    <property type="molecule type" value="Genomic_DNA"/>
</dbReference>
<dbReference type="OrthoDB" id="7596534at2"/>
<dbReference type="GO" id="GO:0005506">
    <property type="term" value="F:iron ion binding"/>
    <property type="evidence" value="ECO:0007669"/>
    <property type="project" value="InterPro"/>
</dbReference>
<dbReference type="Proteomes" id="UP000245293">
    <property type="component" value="Unassembled WGS sequence"/>
</dbReference>
<dbReference type="SUPFAM" id="SSF47175">
    <property type="entry name" value="Cytochromes"/>
    <property type="match status" value="1"/>
</dbReference>
<gene>
    <name evidence="1" type="ORF">DFK10_14330</name>
</gene>
<dbReference type="Pfam" id="PF01322">
    <property type="entry name" value="Cytochrom_C_2"/>
    <property type="match status" value="1"/>
</dbReference>
<reference evidence="2" key="1">
    <citation type="submission" date="2018-05" db="EMBL/GenBank/DDBJ databases">
        <authorList>
            <person name="Du Z."/>
            <person name="Wang X."/>
        </authorList>
    </citation>
    <scope>NUCLEOTIDE SEQUENCE [LARGE SCALE GENOMIC DNA]</scope>
    <source>
        <strain evidence="2">WDS4C29</strain>
    </source>
</reference>
<dbReference type="InterPro" id="IPR010980">
    <property type="entry name" value="Cyt_c/b562"/>
</dbReference>
<name>A0A2V1P0S6_9RHOB</name>
<proteinExistence type="predicted"/>
<keyword evidence="2" id="KW-1185">Reference proteome</keyword>
<accession>A0A2V1P0S6</accession>
<dbReference type="GO" id="GO:0022900">
    <property type="term" value="P:electron transport chain"/>
    <property type="evidence" value="ECO:0007669"/>
    <property type="project" value="InterPro"/>
</dbReference>
<dbReference type="InterPro" id="IPR002321">
    <property type="entry name" value="Cyt_c_II"/>
</dbReference>
<evidence type="ECO:0000313" key="2">
    <source>
        <dbReference type="Proteomes" id="UP000245293"/>
    </source>
</evidence>
<dbReference type="Gene3D" id="1.20.120.10">
    <property type="entry name" value="Cytochrome c/b562"/>
    <property type="match status" value="1"/>
</dbReference>
<sequence>MVDPQPPCGGTDRAFFGHGKDKAQVIPVLIVHYIRPLPRKFRLASILLTDIVEVTGTDSIRSNLVKRLATVLTVFSLTGLGSTALAESHVDPAIAGAIKARQAHMQLYAHNIGVLGGMARERIPYDAEAAQAAASNIAALSTLNQSTYWPEGSDTSVEGSRALAAIWENLDDVMSKSEDLVMAAAVMEDAAGQGLGALQGAIGGLGGACGACHEDYRQSDD</sequence>
<dbReference type="PROSITE" id="PS51009">
    <property type="entry name" value="CYTCII"/>
    <property type="match status" value="1"/>
</dbReference>
<dbReference type="AlphaFoldDB" id="A0A2V1P0S6"/>
<dbReference type="GO" id="GO:0020037">
    <property type="term" value="F:heme binding"/>
    <property type="evidence" value="ECO:0007669"/>
    <property type="project" value="InterPro"/>
</dbReference>
<protein>
    <recommendedName>
        <fullName evidence="3">Cytochrome c</fullName>
    </recommendedName>
</protein>
<dbReference type="GO" id="GO:0009055">
    <property type="term" value="F:electron transfer activity"/>
    <property type="evidence" value="ECO:0007669"/>
    <property type="project" value="InterPro"/>
</dbReference>
<comment type="caution">
    <text evidence="1">The sequence shown here is derived from an EMBL/GenBank/DDBJ whole genome shotgun (WGS) entry which is preliminary data.</text>
</comment>
<organism evidence="1 2">
    <name type="scientific">Salibaculum griseiflavum</name>
    <dbReference type="NCBI Taxonomy" id="1914409"/>
    <lineage>
        <taxon>Bacteria</taxon>
        <taxon>Pseudomonadati</taxon>
        <taxon>Pseudomonadota</taxon>
        <taxon>Alphaproteobacteria</taxon>
        <taxon>Rhodobacterales</taxon>
        <taxon>Roseobacteraceae</taxon>
        <taxon>Salibaculum</taxon>
    </lineage>
</organism>
<evidence type="ECO:0008006" key="3">
    <source>
        <dbReference type="Google" id="ProtNLM"/>
    </source>
</evidence>
<evidence type="ECO:0000313" key="1">
    <source>
        <dbReference type="EMBL" id="PWG15976.1"/>
    </source>
</evidence>